<evidence type="ECO:0000313" key="1">
    <source>
        <dbReference type="EMBL" id="QND73408.1"/>
    </source>
</evidence>
<dbReference type="KEGG" id="trb:HB776_21010"/>
<dbReference type="RefSeq" id="WP_184512146.1">
    <property type="nucleotide sequence ID" value="NZ_CP050292.1"/>
</dbReference>
<gene>
    <name evidence="1" type="ORF">HB776_21010</name>
</gene>
<organism evidence="1 2">
    <name type="scientific">Tardiphaga robiniae</name>
    <dbReference type="NCBI Taxonomy" id="943830"/>
    <lineage>
        <taxon>Bacteria</taxon>
        <taxon>Pseudomonadati</taxon>
        <taxon>Pseudomonadota</taxon>
        <taxon>Alphaproteobacteria</taxon>
        <taxon>Hyphomicrobiales</taxon>
        <taxon>Nitrobacteraceae</taxon>
        <taxon>Tardiphaga</taxon>
    </lineage>
</organism>
<reference evidence="2" key="1">
    <citation type="journal article" date="2020" name="Mol. Plant Microbe">
        <title>Rhizobial microsymbionts of the narrowly endemic Oxytropis species growing in Kamchatka are characterized by significant genetic diversity and possess a set of genes that are associated with T3SS and T6SS secretion systems and can affect the development of symbiosis.</title>
        <authorList>
            <person name="Safronova V."/>
            <person name="Guro P."/>
            <person name="Sazanova A."/>
            <person name="Kuznetsova I."/>
            <person name="Belimov A."/>
            <person name="Yakubov V."/>
            <person name="Chirak E."/>
            <person name="Afonin A."/>
            <person name="Gogolev Y."/>
            <person name="Andronov E."/>
            <person name="Tikhonovich I."/>
        </authorList>
    </citation>
    <scope>NUCLEOTIDE SEQUENCE [LARGE SCALE GENOMIC DNA]</scope>
    <source>
        <strain evidence="2">581</strain>
    </source>
</reference>
<dbReference type="AlphaFoldDB" id="A0A7G6U326"/>
<dbReference type="EMBL" id="CP050292">
    <property type="protein sequence ID" value="QND73408.1"/>
    <property type="molecule type" value="Genomic_DNA"/>
</dbReference>
<accession>A0A7G6U326</accession>
<sequence length="77" mass="8428">MNKAGIDMGNSSTSFLDLCAILRACPRSIRVRADDARSVGRMAIALREKKAGLNGVRPVRGIMGHHIIQVAPHYRDD</sequence>
<name>A0A7G6U326_9BRAD</name>
<evidence type="ECO:0000313" key="2">
    <source>
        <dbReference type="Proteomes" id="UP000515291"/>
    </source>
</evidence>
<proteinExistence type="predicted"/>
<protein>
    <submittedName>
        <fullName evidence="1">Uncharacterized protein</fullName>
    </submittedName>
</protein>
<dbReference type="Proteomes" id="UP000515291">
    <property type="component" value="Chromosome"/>
</dbReference>